<dbReference type="Gene3D" id="3.40.50.11500">
    <property type="match status" value="1"/>
</dbReference>
<evidence type="ECO:0008006" key="12">
    <source>
        <dbReference type="Google" id="ProtNLM"/>
    </source>
</evidence>
<evidence type="ECO:0000259" key="9">
    <source>
        <dbReference type="PROSITE" id="PS51339"/>
    </source>
</evidence>
<dbReference type="InterPro" id="IPR046349">
    <property type="entry name" value="C1-like_sf"/>
</dbReference>
<dbReference type="SMART" id="SM00233">
    <property type="entry name" value="PH"/>
    <property type="match status" value="1"/>
</dbReference>
<keyword evidence="11" id="KW-1185">Reference proteome</keyword>
<dbReference type="CDD" id="cd01235">
    <property type="entry name" value="PH_Sbf1_hMTMR5"/>
    <property type="match status" value="1"/>
</dbReference>
<evidence type="ECO:0000256" key="2">
    <source>
        <dbReference type="ARBA" id="ARBA00022553"/>
    </source>
</evidence>
<dbReference type="OrthoDB" id="74314at2759"/>
<accession>A0A1D1W5W3</accession>
<dbReference type="PANTHER" id="PTHR10807:SF109">
    <property type="entry name" value="SET DOMAIN BINDING FACTOR, ISOFORM A"/>
    <property type="match status" value="1"/>
</dbReference>
<dbReference type="PROSITE" id="PS00479">
    <property type="entry name" value="ZF_DAG_PE_1"/>
    <property type="match status" value="1"/>
</dbReference>
<dbReference type="InterPro" id="IPR037516">
    <property type="entry name" value="Tripartite_DENN"/>
</dbReference>
<dbReference type="PANTHER" id="PTHR10807">
    <property type="entry name" value="MYOTUBULARIN-RELATED"/>
    <property type="match status" value="1"/>
</dbReference>
<dbReference type="Pfam" id="PF12335">
    <property type="entry name" value="SBF2"/>
    <property type="match status" value="1"/>
</dbReference>
<dbReference type="InterPro" id="IPR004182">
    <property type="entry name" value="GRAM"/>
</dbReference>
<dbReference type="Gene3D" id="3.30.450.200">
    <property type="match status" value="1"/>
</dbReference>
<evidence type="ECO:0000259" key="6">
    <source>
        <dbReference type="PROSITE" id="PS50003"/>
    </source>
</evidence>
<dbReference type="SMART" id="SM00109">
    <property type="entry name" value="C1"/>
    <property type="match status" value="1"/>
</dbReference>
<dbReference type="GO" id="GO:0016020">
    <property type="term" value="C:membrane"/>
    <property type="evidence" value="ECO:0007669"/>
    <property type="project" value="TreeGrafter"/>
</dbReference>
<evidence type="ECO:0000256" key="4">
    <source>
        <dbReference type="ARBA" id="ARBA00022833"/>
    </source>
</evidence>
<dbReference type="InterPro" id="IPR002219">
    <property type="entry name" value="PKC_DAG/PE"/>
</dbReference>
<dbReference type="PROSITE" id="PS50003">
    <property type="entry name" value="PH_DOMAIN"/>
    <property type="match status" value="1"/>
</dbReference>
<dbReference type="InterPro" id="IPR030564">
    <property type="entry name" value="Myotubularin"/>
</dbReference>
<comment type="similarity">
    <text evidence="1">Belongs to the protein-tyrosine phosphatase family. Non-receptor class myotubularin subfamily.</text>
</comment>
<dbReference type="InterPro" id="IPR005113">
    <property type="entry name" value="uDENN_dom"/>
</dbReference>
<dbReference type="Proteomes" id="UP000186922">
    <property type="component" value="Unassembled WGS sequence"/>
</dbReference>
<feature type="domain" description="UDENN" evidence="8">
    <location>
        <begin position="6"/>
        <end position="430"/>
    </location>
</feature>
<dbReference type="InterPro" id="IPR029021">
    <property type="entry name" value="Prot-tyrosine_phosphatase-like"/>
</dbReference>
<comment type="caution">
    <text evidence="10">The sequence shown here is derived from an EMBL/GenBank/DDBJ whole genome shotgun (WGS) entry which is preliminary data.</text>
</comment>
<feature type="region of interest" description="Disordered" evidence="5">
    <location>
        <begin position="1861"/>
        <end position="1898"/>
    </location>
</feature>
<name>A0A1D1W5W3_RAMVA</name>
<feature type="compositionally biased region" description="Polar residues" evidence="5">
    <location>
        <begin position="790"/>
        <end position="805"/>
    </location>
</feature>
<organism evidence="10 11">
    <name type="scientific">Ramazzottius varieornatus</name>
    <name type="common">Water bear</name>
    <name type="synonym">Tardigrade</name>
    <dbReference type="NCBI Taxonomy" id="947166"/>
    <lineage>
        <taxon>Eukaryota</taxon>
        <taxon>Metazoa</taxon>
        <taxon>Ecdysozoa</taxon>
        <taxon>Tardigrada</taxon>
        <taxon>Eutardigrada</taxon>
        <taxon>Parachela</taxon>
        <taxon>Hypsibioidea</taxon>
        <taxon>Ramazzottiidae</taxon>
        <taxon>Ramazzottius</taxon>
    </lineage>
</organism>
<dbReference type="CDD" id="cd13208">
    <property type="entry name" value="PH-GRAM_MTMR5_MTMR13"/>
    <property type="match status" value="1"/>
</dbReference>
<feature type="region of interest" description="Disordered" evidence="5">
    <location>
        <begin position="1088"/>
        <end position="1124"/>
    </location>
</feature>
<gene>
    <name evidence="10" type="primary">RvY_17407-1</name>
    <name evidence="10" type="synonym">RvY_17407.1</name>
    <name evidence="10" type="ORF">RvY_17407</name>
</gene>
<evidence type="ECO:0000256" key="1">
    <source>
        <dbReference type="ARBA" id="ARBA00007471"/>
    </source>
</evidence>
<evidence type="ECO:0000259" key="8">
    <source>
        <dbReference type="PROSITE" id="PS50211"/>
    </source>
</evidence>
<evidence type="ECO:0000313" key="10">
    <source>
        <dbReference type="EMBL" id="GAV07588.1"/>
    </source>
</evidence>
<dbReference type="InterPro" id="IPR001849">
    <property type="entry name" value="PH_domain"/>
</dbReference>
<dbReference type="GO" id="GO:0005737">
    <property type="term" value="C:cytoplasm"/>
    <property type="evidence" value="ECO:0007669"/>
    <property type="project" value="TreeGrafter"/>
</dbReference>
<dbReference type="SMART" id="SM00800">
    <property type="entry name" value="uDENN"/>
    <property type="match status" value="1"/>
</dbReference>
<dbReference type="SUPFAM" id="SSF50729">
    <property type="entry name" value="PH domain-like"/>
    <property type="match status" value="2"/>
</dbReference>
<keyword evidence="2" id="KW-0597">Phosphoprotein</keyword>
<dbReference type="InterPro" id="IPR011993">
    <property type="entry name" value="PH-like_dom_sf"/>
</dbReference>
<proteinExistence type="inferred from homology"/>
<dbReference type="InterPro" id="IPR043153">
    <property type="entry name" value="DENN_C"/>
</dbReference>
<dbReference type="SMART" id="SM00801">
    <property type="entry name" value="dDENN"/>
    <property type="match status" value="1"/>
</dbReference>
<keyword evidence="3" id="KW-0479">Metal-binding</keyword>
<reference evidence="10 11" key="1">
    <citation type="journal article" date="2016" name="Nat. Commun.">
        <title>Extremotolerant tardigrade genome and improved radiotolerance of human cultured cells by tardigrade-unique protein.</title>
        <authorList>
            <person name="Hashimoto T."/>
            <person name="Horikawa D.D."/>
            <person name="Saito Y."/>
            <person name="Kuwahara H."/>
            <person name="Kozuka-Hata H."/>
            <person name="Shin-I T."/>
            <person name="Minakuchi Y."/>
            <person name="Ohishi K."/>
            <person name="Motoyama A."/>
            <person name="Aizu T."/>
            <person name="Enomoto A."/>
            <person name="Kondo K."/>
            <person name="Tanaka S."/>
            <person name="Hara Y."/>
            <person name="Koshikawa S."/>
            <person name="Sagara H."/>
            <person name="Miura T."/>
            <person name="Yokobori S."/>
            <person name="Miyagawa K."/>
            <person name="Suzuki Y."/>
            <person name="Kubo T."/>
            <person name="Oyama M."/>
            <person name="Kohara Y."/>
            <person name="Fujiyama A."/>
            <person name="Arakawa K."/>
            <person name="Katayama T."/>
            <person name="Toyoda A."/>
            <person name="Kunieda T."/>
        </authorList>
    </citation>
    <scope>NUCLEOTIDE SEQUENCE [LARGE SCALE GENOMIC DNA]</scope>
    <source>
        <strain evidence="10 11">YOKOZUNA-1</strain>
    </source>
</reference>
<evidence type="ECO:0000259" key="7">
    <source>
        <dbReference type="PROSITE" id="PS50081"/>
    </source>
</evidence>
<feature type="compositionally biased region" description="Acidic residues" evidence="5">
    <location>
        <begin position="1106"/>
        <end position="1115"/>
    </location>
</feature>
<feature type="domain" description="PH" evidence="6">
    <location>
        <begin position="1900"/>
        <end position="2001"/>
    </location>
</feature>
<evidence type="ECO:0000313" key="11">
    <source>
        <dbReference type="Proteomes" id="UP000186922"/>
    </source>
</evidence>
<dbReference type="Pfam" id="PF00169">
    <property type="entry name" value="PH"/>
    <property type="match status" value="1"/>
</dbReference>
<dbReference type="Pfam" id="PF02893">
    <property type="entry name" value="GRAM"/>
    <property type="match status" value="1"/>
</dbReference>
<dbReference type="InterPro" id="IPR001194">
    <property type="entry name" value="cDENN_dom"/>
</dbReference>
<dbReference type="SUPFAM" id="SSF52799">
    <property type="entry name" value="(Phosphotyrosine protein) phosphatases II"/>
    <property type="match status" value="1"/>
</dbReference>
<dbReference type="Gene3D" id="3.30.60.20">
    <property type="match status" value="1"/>
</dbReference>
<dbReference type="PROSITE" id="PS50211">
    <property type="entry name" value="DENN"/>
    <property type="match status" value="1"/>
</dbReference>
<dbReference type="PROSITE" id="PS50081">
    <property type="entry name" value="ZF_DAG_PE_2"/>
    <property type="match status" value="1"/>
</dbReference>
<dbReference type="Pfam" id="PF00130">
    <property type="entry name" value="C1_1"/>
    <property type="match status" value="1"/>
</dbReference>
<dbReference type="InterPro" id="IPR010569">
    <property type="entry name" value="Myotubularin-like_Pase_dom"/>
</dbReference>
<dbReference type="SMART" id="SM00799">
    <property type="entry name" value="DENN"/>
    <property type="match status" value="1"/>
</dbReference>
<feature type="domain" description="Phorbol-ester/DAG-type" evidence="7">
    <location>
        <begin position="1799"/>
        <end position="1846"/>
    </location>
</feature>
<protein>
    <recommendedName>
        <fullName evidence="12">Myotubularin-related protein 13</fullName>
    </recommendedName>
</protein>
<evidence type="ECO:0000256" key="5">
    <source>
        <dbReference type="SAM" id="MobiDB-lite"/>
    </source>
</evidence>
<dbReference type="SUPFAM" id="SSF57889">
    <property type="entry name" value="Cysteine-rich domain"/>
    <property type="match status" value="1"/>
</dbReference>
<dbReference type="SMART" id="SM00568">
    <property type="entry name" value="GRAM"/>
    <property type="match status" value="1"/>
</dbReference>
<dbReference type="InterPro" id="IPR022096">
    <property type="entry name" value="SBF1/SBF2"/>
</dbReference>
<dbReference type="GO" id="GO:0046872">
    <property type="term" value="F:metal ion binding"/>
    <property type="evidence" value="ECO:0007669"/>
    <property type="project" value="UniProtKB-KW"/>
</dbReference>
<feature type="domain" description="Myotubularin phosphatase" evidence="9">
    <location>
        <begin position="1138"/>
        <end position="1668"/>
    </location>
</feature>
<feature type="compositionally biased region" description="Polar residues" evidence="5">
    <location>
        <begin position="1881"/>
        <end position="1898"/>
    </location>
</feature>
<sequence>MSRLVDYFVVVEYDQEKEKAGKVRQRFPENDWSDTPFHQGIEMFCQPQGWRTYQSPKVPEFFISVLTDIDAFRHYCACLTFTEPYSPLLNSGNDEDEEATPAAPQTLFAPKSLCLISRHEYFDTFRQCLGVIFAVYADQLPFRLEVLIGNLLGFVQVPPAGGPQTRFSIGAGDSQAIQPPLSSSLPISRDTLASFCREIGVSNVMLLLCAALTDTKILFLSSSYLRLAAASHALITMMYPLKYSHVYVPVLPAPLLEVLNSPTPFIMGIHISLREQVADLLDVIFVDLDGCRVDVPESVTVSLAPEPIYSRTLSSLKRVLDPTLLTCDHAFPPEDSTSATPRRSFSEASRREMLDKELRAVQLQFFCDVFAGYRSCLTVVRIHPEPVITFQKAQFLGMRNFVGDEFVSKVVSSMSFGRFVHEYASPYRKQSLFDEIYAEHEVCSSTPNPDDLVSLMGYPFERSKEIASRLFSNENPPAAPFSGNYPKPSAATLAQTKPLPPFPWIDARMVDDILQEGLNKQLELNKWPSIRQPPNVVIPLGCATFSTALSRNMAANSNRRLEVLSNCINYIFDSRINDAKKLLPAVIRVLASPSARLALSNELSVRVQSNRAMLDHQQFELVVKLINAALQDDSTLDEYGVAAAFLPLITAFCRKLCTGVIQFLYTRVQEHEIWSSLAFWESAFYKDVQHQITALYWPAMLTSSPLRRGKNHHNDTVTSTTALDIAAEQLRSWPNNGPNEQKDFIDREESTVFSQAIHYANRIVYLRVPLDINSSRVRRRNSVGTDRDSNSNFANSFPESDNGSVRSEESGFQEDDGKTQKETNNHVVKFVMKFVDKVCGESLVTEEHVRQLHQMVPGVVAMHIEGLEAVWKESKHLQPIQKAKLVKPQLLVGEEMVIDGLRCHLLLDGRDEGTGGVHGGPSLLPCEGALFLTTYRVIFMGSPVDSYVSDYVILRSFPVASLTKEKRLSGQYITQVDQFSPEALQLRSATFQLLRVGFDEEVTSELIEQFRKLLERMRYPLHVMEILNHGLSAHTVTATGKSGKKAGIKGFAKKTLQRTARAAGIKTSKTSVKKDMKFYSPATPLPDRRMQLTLAGPDGRPRPVFEEEGSDDDSDTLGPNGREQQSFERIIERSYIKDYRRIGLIAAGSNMAKRVDQFRLSQVNINYKVCPTYPALLVVPNFLSDDNIRSLARHFRENRFPAVTWQHARSKAVLIRSGSYQTTRMSSVFKSSGMSAAGSLMTIPTGTQVETAYVSSQADFEKYLSAIVRTTANAMTRRPSTSSAMLNGSTNSYALHTPDSSRKQPSSISITPWNRAVQTLRTGSGKGTVSKRSSAMLFPSDRGSSLMYAGSGTSELTVSSGSGGDNYSDLDGASLSHMVMELKSTLFVLADKTHIKSMKQEPSRCEFIPLDYPDIRRVKAGHKKLLQVLVPSGKETAKDHVPLEYLKQVESLDWLKQIQRLLKLAGAVVDLMDVQGASVLLALEDGWDATCQLSALSQLLMDPYYRTIQGFADLVDKEFSAFGHRLAHRNNLTQADQNNGIAPIFIQFLDCVAQVQRQLPMSFEFNQYMLKYLAFHSMSNRFTNFLTDCESDRVDLGLTENRRSPNSPYEPNVNQWPVSAGSVWDYIELLNRKNSKFFNFLYAAATEDDQVLRPFTETQNIELWDFYLEESLAFGSLYDLELIDAAAEPDLGDMRKGGRSRRIVNSCYNNPSQTILTSFSTLFTEIRQLETEMGVGVEDWQEHWDRMDQDGQLIVPLQKATPSSQMIRSHSRRLQTQMTMEILDKGKNADSGSLALGHPHRFVRQTYTTPSHCSHCSQVLWGNALICADCGFHAHEKCEEQIPNSCSKVKVQTATAAEVEAGRIQSARSHHVSRQGLRDASPSTPSRSQNSADHPSASESRVMEGYLFKRGAVLKSWKPKWFVLDSMKHQLRYYETNSDSHVRGIIDLSEVLSVGLSSASLILQGAPKRFDVRTLKRTFNLCAKDPATAQEWMEKIQLYLQ</sequence>
<dbReference type="GO" id="GO:0005085">
    <property type="term" value="F:guanyl-nucleotide exchange factor activity"/>
    <property type="evidence" value="ECO:0007669"/>
    <property type="project" value="TreeGrafter"/>
</dbReference>
<dbReference type="PROSITE" id="PS51339">
    <property type="entry name" value="PPASE_MYOTUBULARIN"/>
    <property type="match status" value="1"/>
</dbReference>
<dbReference type="Pfam" id="PF06602">
    <property type="entry name" value="Myotub-related"/>
    <property type="match status" value="1"/>
</dbReference>
<dbReference type="InterPro" id="IPR005112">
    <property type="entry name" value="dDENN_dom"/>
</dbReference>
<evidence type="ECO:0000256" key="3">
    <source>
        <dbReference type="ARBA" id="ARBA00022723"/>
    </source>
</evidence>
<feature type="region of interest" description="Disordered" evidence="5">
    <location>
        <begin position="778"/>
        <end position="823"/>
    </location>
</feature>
<dbReference type="EMBL" id="BDGG01000015">
    <property type="protein sequence ID" value="GAV07588.1"/>
    <property type="molecule type" value="Genomic_DNA"/>
</dbReference>
<keyword evidence="4" id="KW-0862">Zinc</keyword>
<dbReference type="Pfam" id="PF02141">
    <property type="entry name" value="DENN"/>
    <property type="match status" value="1"/>
</dbReference>
<dbReference type="Pfam" id="PF03456">
    <property type="entry name" value="uDENN"/>
    <property type="match status" value="1"/>
</dbReference>
<dbReference type="STRING" id="947166.A0A1D1W5W3"/>
<dbReference type="Gene3D" id="2.30.29.30">
    <property type="entry name" value="Pleckstrin-homology domain (PH domain)/Phosphotyrosine-binding domain (PTB)"/>
    <property type="match status" value="1"/>
</dbReference>